<dbReference type="InterPro" id="IPR028082">
    <property type="entry name" value="Peripla_BP_I"/>
</dbReference>
<evidence type="ECO:0000256" key="2">
    <source>
        <dbReference type="ARBA" id="ARBA00023125"/>
    </source>
</evidence>
<dbReference type="PROSITE" id="PS50932">
    <property type="entry name" value="HTH_LACI_2"/>
    <property type="match status" value="1"/>
</dbReference>
<dbReference type="Gene3D" id="1.10.260.40">
    <property type="entry name" value="lambda repressor-like DNA-binding domains"/>
    <property type="match status" value="1"/>
</dbReference>
<dbReference type="SMART" id="SM00354">
    <property type="entry name" value="HTH_LACI"/>
    <property type="match status" value="1"/>
</dbReference>
<dbReference type="Pfam" id="PF00356">
    <property type="entry name" value="LacI"/>
    <property type="match status" value="1"/>
</dbReference>
<dbReference type="SUPFAM" id="SSF53822">
    <property type="entry name" value="Periplasmic binding protein-like I"/>
    <property type="match status" value="1"/>
</dbReference>
<evidence type="ECO:0000256" key="1">
    <source>
        <dbReference type="ARBA" id="ARBA00023015"/>
    </source>
</evidence>
<dbReference type="PRINTS" id="PR00036">
    <property type="entry name" value="HTHLACI"/>
</dbReference>
<proteinExistence type="predicted"/>
<evidence type="ECO:0000313" key="6">
    <source>
        <dbReference type="Proteomes" id="UP001185984"/>
    </source>
</evidence>
<keyword evidence="1" id="KW-0805">Transcription regulation</keyword>
<name>A0ABU3ZYQ8_9SPHN</name>
<dbReference type="GO" id="GO:0003677">
    <property type="term" value="F:DNA binding"/>
    <property type="evidence" value="ECO:0007669"/>
    <property type="project" value="UniProtKB-KW"/>
</dbReference>
<dbReference type="PANTHER" id="PTHR30146">
    <property type="entry name" value="LACI-RELATED TRANSCRIPTIONAL REPRESSOR"/>
    <property type="match status" value="1"/>
</dbReference>
<feature type="domain" description="HTH lacI-type" evidence="4">
    <location>
        <begin position="9"/>
        <end position="63"/>
    </location>
</feature>
<keyword evidence="3" id="KW-0804">Transcription</keyword>
<keyword evidence="6" id="KW-1185">Reference proteome</keyword>
<evidence type="ECO:0000256" key="3">
    <source>
        <dbReference type="ARBA" id="ARBA00023163"/>
    </source>
</evidence>
<dbReference type="Proteomes" id="UP001185984">
    <property type="component" value="Unassembled WGS sequence"/>
</dbReference>
<reference evidence="6" key="1">
    <citation type="journal article" date="2022" name="J Environ Chem Eng">
        <title>Biodegradation of petroleum oil using a constructed nonpathogenic and heavy metal-tolerant bacterial consortium isolated from marine sponges.</title>
        <authorList>
            <person name="Dechsakulwatana C."/>
            <person name="Rungsihiranrut A."/>
            <person name="Muangchinda C."/>
            <person name="Ningthoujam R."/>
            <person name="Klankeo P."/>
            <person name="Pinyakong O."/>
        </authorList>
    </citation>
    <scope>NUCLEOTIDE SEQUENCE [LARGE SCALE GENOMIC DNA]</scope>
    <source>
        <strain evidence="6">MO2-4</strain>
    </source>
</reference>
<dbReference type="Gene3D" id="3.40.50.2300">
    <property type="match status" value="2"/>
</dbReference>
<comment type="caution">
    <text evidence="5">The sequence shown here is derived from an EMBL/GenBank/DDBJ whole genome shotgun (WGS) entry which is preliminary data.</text>
</comment>
<organism evidence="5 6">
    <name type="scientific">Sphingobium naphthae</name>
    <dbReference type="NCBI Taxonomy" id="1886786"/>
    <lineage>
        <taxon>Bacteria</taxon>
        <taxon>Pseudomonadati</taxon>
        <taxon>Pseudomonadota</taxon>
        <taxon>Alphaproteobacteria</taxon>
        <taxon>Sphingomonadales</taxon>
        <taxon>Sphingomonadaceae</taxon>
        <taxon>Sphingobium</taxon>
    </lineage>
</organism>
<dbReference type="InterPro" id="IPR010982">
    <property type="entry name" value="Lambda_DNA-bd_dom_sf"/>
</dbReference>
<evidence type="ECO:0000313" key="5">
    <source>
        <dbReference type="EMBL" id="MDV5824477.1"/>
    </source>
</evidence>
<dbReference type="PROSITE" id="PS00356">
    <property type="entry name" value="HTH_LACI_1"/>
    <property type="match status" value="1"/>
</dbReference>
<dbReference type="EMBL" id="JAPTHD010000004">
    <property type="protein sequence ID" value="MDV5824477.1"/>
    <property type="molecule type" value="Genomic_DNA"/>
</dbReference>
<dbReference type="InterPro" id="IPR000843">
    <property type="entry name" value="HTH_LacI"/>
</dbReference>
<dbReference type="CDD" id="cd01392">
    <property type="entry name" value="HTH_LacI"/>
    <property type="match status" value="1"/>
</dbReference>
<dbReference type="SUPFAM" id="SSF47413">
    <property type="entry name" value="lambda repressor-like DNA-binding domains"/>
    <property type="match status" value="1"/>
</dbReference>
<dbReference type="RefSeq" id="WP_317517201.1">
    <property type="nucleotide sequence ID" value="NZ_JAPTHD010000004.1"/>
</dbReference>
<dbReference type="PANTHER" id="PTHR30146:SF153">
    <property type="entry name" value="LACTOSE OPERON REPRESSOR"/>
    <property type="match status" value="1"/>
</dbReference>
<gene>
    <name evidence="5" type="ORF">O0R41_12800</name>
</gene>
<sequence length="340" mass="35364">MDRTATGDPTIGDVAAAAGVSIRTVSRVLNDSPKVNAATRERVRVAIAALDFRPSLRGRALATGRSYLLGIVHSDRNALVLDSVQRGVGREATRRGYEVVSHSVALEPPTDPVTDVLAFARRARVDGVILLPPVADLPDLALALRDAGVPAVALSSVPIDGYGAVILSQERRAAADVAAHLLALGHRRIAMVTGPANTRSAAERRAGFIEGLASGGVTLMAEREGDYGLASGLSAGRSLLAAADRPTAIFAANDVMAAGLLKAAHEQGIGVPDRLSIVGFDGSLLADMLIPSLTTVERPFGAMAEGAARLLADLIEARPLSPLDIPPLRLRIAESTHFVS</sequence>
<keyword evidence="2 5" id="KW-0238">DNA-binding</keyword>
<dbReference type="Pfam" id="PF13377">
    <property type="entry name" value="Peripla_BP_3"/>
    <property type="match status" value="1"/>
</dbReference>
<evidence type="ECO:0000259" key="4">
    <source>
        <dbReference type="PROSITE" id="PS50932"/>
    </source>
</evidence>
<protein>
    <submittedName>
        <fullName evidence="5">LacI family DNA-binding transcriptional regulator</fullName>
    </submittedName>
</protein>
<dbReference type="InterPro" id="IPR046335">
    <property type="entry name" value="LacI/GalR-like_sensor"/>
</dbReference>
<accession>A0ABU3ZYQ8</accession>